<dbReference type="GO" id="GO:0005524">
    <property type="term" value="F:ATP binding"/>
    <property type="evidence" value="ECO:0007669"/>
    <property type="project" value="InterPro"/>
</dbReference>
<dbReference type="PROSITE" id="PS51192">
    <property type="entry name" value="HELICASE_ATP_BIND_1"/>
    <property type="match status" value="1"/>
</dbReference>
<dbReference type="InterPro" id="IPR014001">
    <property type="entry name" value="Helicase_ATP-bd"/>
</dbReference>
<dbReference type="InterPro" id="IPR050742">
    <property type="entry name" value="Helicase_Restrict-Modif_Enz"/>
</dbReference>
<dbReference type="Gene3D" id="3.40.50.300">
    <property type="entry name" value="P-loop containing nucleotide triphosphate hydrolases"/>
    <property type="match status" value="2"/>
</dbReference>
<evidence type="ECO:0000313" key="2">
    <source>
        <dbReference type="EMBL" id="QHS92872.1"/>
    </source>
</evidence>
<dbReference type="EMBL" id="MN739193">
    <property type="protein sequence ID" value="QHS92872.1"/>
    <property type="molecule type" value="Genomic_DNA"/>
</dbReference>
<dbReference type="Pfam" id="PF04851">
    <property type="entry name" value="ResIII"/>
    <property type="match status" value="1"/>
</dbReference>
<accession>A0A6C0BLH6</accession>
<evidence type="ECO:0000259" key="1">
    <source>
        <dbReference type="PROSITE" id="PS51192"/>
    </source>
</evidence>
<dbReference type="InterPro" id="IPR006935">
    <property type="entry name" value="Helicase/UvrB_N"/>
</dbReference>
<feature type="domain" description="Helicase ATP-binding" evidence="1">
    <location>
        <begin position="127"/>
        <end position="274"/>
    </location>
</feature>
<dbReference type="PANTHER" id="PTHR47396:SF1">
    <property type="entry name" value="ATP-DEPENDENT HELICASE IRC3-RELATED"/>
    <property type="match status" value="1"/>
</dbReference>
<name>A0A6C0BLH6_9ZZZZ</name>
<protein>
    <recommendedName>
        <fullName evidence="1">Helicase ATP-binding domain-containing protein</fullName>
    </recommendedName>
</protein>
<reference evidence="2" key="1">
    <citation type="journal article" date="2020" name="Nature">
        <title>Giant virus diversity and host interactions through global metagenomics.</title>
        <authorList>
            <person name="Schulz F."/>
            <person name="Roux S."/>
            <person name="Paez-Espino D."/>
            <person name="Jungbluth S."/>
            <person name="Walsh D.A."/>
            <person name="Denef V.J."/>
            <person name="McMahon K.D."/>
            <person name="Konstantinidis K.T."/>
            <person name="Eloe-Fadrosh E.A."/>
            <person name="Kyrpides N.C."/>
            <person name="Woyke T."/>
        </authorList>
    </citation>
    <scope>NUCLEOTIDE SEQUENCE</scope>
    <source>
        <strain evidence="2">GVMAG-M-3300017651-5</strain>
    </source>
</reference>
<dbReference type="GO" id="GO:0003677">
    <property type="term" value="F:DNA binding"/>
    <property type="evidence" value="ECO:0007669"/>
    <property type="project" value="InterPro"/>
</dbReference>
<dbReference type="InterPro" id="IPR027417">
    <property type="entry name" value="P-loop_NTPase"/>
</dbReference>
<dbReference type="AlphaFoldDB" id="A0A6C0BLH6"/>
<organism evidence="2">
    <name type="scientific">viral metagenome</name>
    <dbReference type="NCBI Taxonomy" id="1070528"/>
    <lineage>
        <taxon>unclassified sequences</taxon>
        <taxon>metagenomes</taxon>
        <taxon>organismal metagenomes</taxon>
    </lineage>
</organism>
<proteinExistence type="predicted"/>
<dbReference type="SUPFAM" id="SSF52540">
    <property type="entry name" value="P-loop containing nucleoside triphosphate hydrolases"/>
    <property type="match status" value="2"/>
</dbReference>
<dbReference type="PANTHER" id="PTHR47396">
    <property type="entry name" value="TYPE I RESTRICTION ENZYME ECOKI R PROTEIN"/>
    <property type="match status" value="1"/>
</dbReference>
<dbReference type="GO" id="GO:0005829">
    <property type="term" value="C:cytosol"/>
    <property type="evidence" value="ECO:0007669"/>
    <property type="project" value="TreeGrafter"/>
</dbReference>
<sequence>MTLHPSSFINHLWISYIITHEHNEWCILRKLLMSSLLNIKDLPYEQQERISRDLTIKIEQTSFQKRKGMITKPLIGYQLDGDILRLPYTYAGILQGRPAFNPVKPDINVQYTGSLRDYQESIVKEALEQLNTYSTTSLNLYTGAGKTVIASYLGCRTRKTTLVLINATVLNSQWLETFTEHTNCKTWVVPEGKKIPDQCPDVIVCMSGRVNKIPEEWGQRIGTLIIDESHLFCTPGSIAPLLKYQPNYIISCSATPETRTGSHKLMQAIVGTHEVFRPIPFPFHITKLLTGVVPKLPSGVATSDWSEVTKALSHNQQRNMLIVNIILGQPHRKYLILTWCAEHVQLLQAYLTHYGIDNDVMVGSKKSYSDSHVLVGTIDKIGTGFDEKNACDNFGGRRIDTVILCGSTYSQGLLFQMVGRTFRSDDPHIIDLVDSLPTLERHWTEREKWYRKHKTKITSVEAPGYQKPKAVKRKTVRTVDEELQGELEFIDSIRYR</sequence>
<dbReference type="GO" id="GO:0016787">
    <property type="term" value="F:hydrolase activity"/>
    <property type="evidence" value="ECO:0007669"/>
    <property type="project" value="InterPro"/>
</dbReference>
<dbReference type="SMART" id="SM00487">
    <property type="entry name" value="DEXDc"/>
    <property type="match status" value="1"/>
</dbReference>